<sequence length="157" mass="17911">MDSFYWRIGNGRATLFWMDIWCDNQPLKHDFPRLFCLARQKESLVADFLRIFGFYRDDWNELFTRSLLGKEEVMLSELVERVSGTVLVPDVEDKLCWANYRNGDFSVKKCSELLIMDGCGGVLRDKEGVARALFSGSAVAKDADLAKIDAVKVALED</sequence>
<reference evidence="1 2" key="1">
    <citation type="submission" date="2019-06" db="EMBL/GenBank/DDBJ databases">
        <title>WGS assembly of Gossypium darwinii.</title>
        <authorList>
            <person name="Chen Z.J."/>
            <person name="Sreedasyam A."/>
            <person name="Ando A."/>
            <person name="Song Q."/>
            <person name="De L."/>
            <person name="Hulse-Kemp A."/>
            <person name="Ding M."/>
            <person name="Ye W."/>
            <person name="Kirkbride R."/>
            <person name="Jenkins J."/>
            <person name="Plott C."/>
            <person name="Lovell J."/>
            <person name="Lin Y.-M."/>
            <person name="Vaughn R."/>
            <person name="Liu B."/>
            <person name="Li W."/>
            <person name="Simpson S."/>
            <person name="Scheffler B."/>
            <person name="Saski C."/>
            <person name="Grover C."/>
            <person name="Hu G."/>
            <person name="Conover J."/>
            <person name="Carlson J."/>
            <person name="Shu S."/>
            <person name="Boston L."/>
            <person name="Williams M."/>
            <person name="Peterson D."/>
            <person name="Mcgee K."/>
            <person name="Jones D."/>
            <person name="Wendel J."/>
            <person name="Stelly D."/>
            <person name="Grimwood J."/>
            <person name="Schmutz J."/>
        </authorList>
    </citation>
    <scope>NUCLEOTIDE SEQUENCE [LARGE SCALE GENOMIC DNA]</scope>
    <source>
        <strain evidence="1">1808015.09</strain>
    </source>
</reference>
<dbReference type="Proteomes" id="UP000323506">
    <property type="component" value="Chromosome A02"/>
</dbReference>
<dbReference type="PANTHER" id="PTHR36617:SF16">
    <property type="entry name" value="OS04G0516500 PROTEIN"/>
    <property type="match status" value="1"/>
</dbReference>
<evidence type="ECO:0000313" key="1">
    <source>
        <dbReference type="EMBL" id="TYH26791.1"/>
    </source>
</evidence>
<dbReference type="EMBL" id="CM017689">
    <property type="protein sequence ID" value="TYH26791.1"/>
    <property type="molecule type" value="Genomic_DNA"/>
</dbReference>
<dbReference type="AlphaFoldDB" id="A0A5D2H995"/>
<organism evidence="1 2">
    <name type="scientific">Gossypium darwinii</name>
    <name type="common">Darwin's cotton</name>
    <name type="synonym">Gossypium barbadense var. darwinii</name>
    <dbReference type="NCBI Taxonomy" id="34276"/>
    <lineage>
        <taxon>Eukaryota</taxon>
        <taxon>Viridiplantae</taxon>
        <taxon>Streptophyta</taxon>
        <taxon>Embryophyta</taxon>
        <taxon>Tracheophyta</taxon>
        <taxon>Spermatophyta</taxon>
        <taxon>Magnoliopsida</taxon>
        <taxon>eudicotyledons</taxon>
        <taxon>Gunneridae</taxon>
        <taxon>Pentapetalae</taxon>
        <taxon>rosids</taxon>
        <taxon>malvids</taxon>
        <taxon>Malvales</taxon>
        <taxon>Malvaceae</taxon>
        <taxon>Malvoideae</taxon>
        <taxon>Gossypium</taxon>
    </lineage>
</organism>
<name>A0A5D2H995_GOSDA</name>
<keyword evidence="2" id="KW-1185">Reference proteome</keyword>
<evidence type="ECO:0000313" key="2">
    <source>
        <dbReference type="Proteomes" id="UP000323506"/>
    </source>
</evidence>
<accession>A0A5D2H995</accession>
<gene>
    <name evidence="1" type="ORF">ES288_A02G017000v1</name>
</gene>
<protein>
    <recommendedName>
        <fullName evidence="3">Reverse transcriptase zinc-binding domain-containing protein</fullName>
    </recommendedName>
</protein>
<evidence type="ECO:0008006" key="3">
    <source>
        <dbReference type="Google" id="ProtNLM"/>
    </source>
</evidence>
<dbReference type="PANTHER" id="PTHR36617">
    <property type="entry name" value="PROTEIN, PUTATIVE-RELATED"/>
    <property type="match status" value="1"/>
</dbReference>
<proteinExistence type="predicted"/>